<gene>
    <name evidence="1" type="ORF">ACFQGL_28500</name>
</gene>
<proteinExistence type="predicted"/>
<comment type="caution">
    <text evidence="1">The sequence shown here is derived from an EMBL/GenBank/DDBJ whole genome shotgun (WGS) entry which is preliminary data.</text>
</comment>
<sequence>MMSLERLEDLGDALAEMDVTALVVPNLEIWTAKRAQLVINNSYDEESTVTVSTPMLRTAGSEVEPESEQECLNGDESFWFIKNRLLTADAGPWRLFIASDARRLKGRIDSIAANWDDIAPLINGFALDSVDMRGLSRRIYVGAEGNGDVSSDVALIRSSIDDSYQVTKVQVRRPNDDESFESLNVEFTAMTVTAGRGGAPIASLVRAAELLAHRQPPDFTALTAFQALPITDSSGRESESA</sequence>
<reference evidence="2" key="1">
    <citation type="journal article" date="2019" name="Int. J. Syst. Evol. Microbiol.">
        <title>The Global Catalogue of Microorganisms (GCM) 10K type strain sequencing project: providing services to taxonomists for standard genome sequencing and annotation.</title>
        <authorList>
            <consortium name="The Broad Institute Genomics Platform"/>
            <consortium name="The Broad Institute Genome Sequencing Center for Infectious Disease"/>
            <person name="Wu L."/>
            <person name="Ma J."/>
        </authorList>
    </citation>
    <scope>NUCLEOTIDE SEQUENCE [LARGE SCALE GENOMIC DNA]</scope>
    <source>
        <strain evidence="2">CGMCC 4.7144</strain>
    </source>
</reference>
<name>A0ABW1HEE2_9ACTN</name>
<protein>
    <submittedName>
        <fullName evidence="1">Uncharacterized protein</fullName>
    </submittedName>
</protein>
<keyword evidence="2" id="KW-1185">Reference proteome</keyword>
<dbReference type="RefSeq" id="WP_377515671.1">
    <property type="nucleotide sequence ID" value="NZ_JBHSQS010000028.1"/>
</dbReference>
<organism evidence="1 2">
    <name type="scientific">Micromonospora vulcania</name>
    <dbReference type="NCBI Taxonomy" id="1441873"/>
    <lineage>
        <taxon>Bacteria</taxon>
        <taxon>Bacillati</taxon>
        <taxon>Actinomycetota</taxon>
        <taxon>Actinomycetes</taxon>
        <taxon>Micromonosporales</taxon>
        <taxon>Micromonosporaceae</taxon>
        <taxon>Micromonospora</taxon>
    </lineage>
</organism>
<evidence type="ECO:0000313" key="2">
    <source>
        <dbReference type="Proteomes" id="UP001596226"/>
    </source>
</evidence>
<dbReference type="Proteomes" id="UP001596226">
    <property type="component" value="Unassembled WGS sequence"/>
</dbReference>
<evidence type="ECO:0000313" key="1">
    <source>
        <dbReference type="EMBL" id="MFC5927288.1"/>
    </source>
</evidence>
<dbReference type="EMBL" id="JBHSQS010000028">
    <property type="protein sequence ID" value="MFC5927288.1"/>
    <property type="molecule type" value="Genomic_DNA"/>
</dbReference>
<accession>A0ABW1HEE2</accession>